<feature type="transmembrane region" description="Helical" evidence="7">
    <location>
        <begin position="331"/>
        <end position="355"/>
    </location>
</feature>
<evidence type="ECO:0000259" key="8">
    <source>
        <dbReference type="PROSITE" id="PS50850"/>
    </source>
</evidence>
<dbReference type="PANTHER" id="PTHR43266">
    <property type="entry name" value="MACROLIDE-EFFLUX PROTEIN"/>
    <property type="match status" value="1"/>
</dbReference>
<evidence type="ECO:0000256" key="4">
    <source>
        <dbReference type="ARBA" id="ARBA00022692"/>
    </source>
</evidence>
<evidence type="ECO:0000256" key="5">
    <source>
        <dbReference type="ARBA" id="ARBA00022989"/>
    </source>
</evidence>
<feature type="transmembrane region" description="Helical" evidence="7">
    <location>
        <begin position="12"/>
        <end position="38"/>
    </location>
</feature>
<accession>A0ABY4E8T4</accession>
<feature type="transmembrane region" description="Helical" evidence="7">
    <location>
        <begin position="396"/>
        <end position="414"/>
    </location>
</feature>
<dbReference type="CDD" id="cd06173">
    <property type="entry name" value="MFS_MefA_like"/>
    <property type="match status" value="1"/>
</dbReference>
<evidence type="ECO:0000256" key="1">
    <source>
        <dbReference type="ARBA" id="ARBA00004651"/>
    </source>
</evidence>
<dbReference type="Pfam" id="PF07690">
    <property type="entry name" value="MFS_1"/>
    <property type="match status" value="1"/>
</dbReference>
<feature type="domain" description="Major facilitator superfamily (MFS) profile" evidence="8">
    <location>
        <begin position="9"/>
        <end position="422"/>
    </location>
</feature>
<evidence type="ECO:0000256" key="2">
    <source>
        <dbReference type="ARBA" id="ARBA00022448"/>
    </source>
</evidence>
<dbReference type="RefSeq" id="WP_019958654.1">
    <property type="nucleotide sequence ID" value="NZ_CP091512.1"/>
</dbReference>
<reference evidence="9" key="1">
    <citation type="submission" date="2021-12" db="EMBL/GenBank/DDBJ databases">
        <authorList>
            <person name="Veyrier F.J."/>
        </authorList>
    </citation>
    <scope>NUCLEOTIDE SEQUENCE</scope>
    <source>
        <strain evidence="9">SAG 1488-6</strain>
    </source>
</reference>
<keyword evidence="5 7" id="KW-1133">Transmembrane helix</keyword>
<organism evidence="9 10">
    <name type="scientific">Vitreoscilla stercoraria</name>
    <dbReference type="NCBI Taxonomy" id="61"/>
    <lineage>
        <taxon>Bacteria</taxon>
        <taxon>Pseudomonadati</taxon>
        <taxon>Pseudomonadota</taxon>
        <taxon>Betaproteobacteria</taxon>
        <taxon>Neisseriales</taxon>
        <taxon>Neisseriaceae</taxon>
        <taxon>Vitreoscilla</taxon>
    </lineage>
</organism>
<keyword evidence="6 7" id="KW-0472">Membrane</keyword>
<keyword evidence="10" id="KW-1185">Reference proteome</keyword>
<feature type="transmembrane region" description="Helical" evidence="7">
    <location>
        <begin position="258"/>
        <end position="278"/>
    </location>
</feature>
<dbReference type="PROSITE" id="PS50850">
    <property type="entry name" value="MFS"/>
    <property type="match status" value="1"/>
</dbReference>
<evidence type="ECO:0000313" key="9">
    <source>
        <dbReference type="EMBL" id="UOO91746.1"/>
    </source>
</evidence>
<dbReference type="InterPro" id="IPR020846">
    <property type="entry name" value="MFS_dom"/>
</dbReference>
<keyword evidence="2" id="KW-0813">Transport</keyword>
<keyword evidence="4 7" id="KW-0812">Transmembrane</keyword>
<feature type="transmembrane region" description="Helical" evidence="7">
    <location>
        <begin position="227"/>
        <end position="246"/>
    </location>
</feature>
<protein>
    <submittedName>
        <fullName evidence="9">MFS transporter</fullName>
    </submittedName>
</protein>
<dbReference type="Proteomes" id="UP000832034">
    <property type="component" value="Chromosome"/>
</dbReference>
<feature type="transmembrane region" description="Helical" evidence="7">
    <location>
        <begin position="81"/>
        <end position="100"/>
    </location>
</feature>
<sequence length="434" mass="47003">MFEFARTRRFAPLFATQFLGAFNDNLFKTALVTLISFYSLGSDSGVRPEILVAISTLLFVLPYFLFSSISGQMSTRWNKATLAKATKIWEVLIMLVAAYGFINNQIWLLMGCLFMMGTQSTVFGPVKYAILPEYLPNKELLNGNSLIESGTFLAILLGQIFGALMVAGGTYVVVAVIVLVAILGTVTSFYMPATPPQNPAQKVQINIVGSTRDLLQQAASIKPIKTAIIGISWFWLVGSVYTTQLSSFAKTYLGDSEALFSVLLAMFSIGIGIGSILCAKLSHGRLNLRVVLWGAAGMAISGVLFAVHTFGLPPANPDTSIWIFLSQAQNYYLLGLLTLMGFFGGFFSVPLYTWLQTASSDAFRAQAVAANNIINGLFMVAGALISSVVIFVFDSLGLLFLILALGNIGIIYFLSRLSPEMLGNHAVTDTQAKQ</sequence>
<feature type="transmembrane region" description="Helical" evidence="7">
    <location>
        <begin position="50"/>
        <end position="69"/>
    </location>
</feature>
<keyword evidence="3" id="KW-1003">Cell membrane</keyword>
<feature type="transmembrane region" description="Helical" evidence="7">
    <location>
        <begin position="171"/>
        <end position="191"/>
    </location>
</feature>
<evidence type="ECO:0000256" key="3">
    <source>
        <dbReference type="ARBA" id="ARBA00022475"/>
    </source>
</evidence>
<feature type="transmembrane region" description="Helical" evidence="7">
    <location>
        <begin position="367"/>
        <end position="390"/>
    </location>
</feature>
<dbReference type="EMBL" id="CP091512">
    <property type="protein sequence ID" value="UOO91746.1"/>
    <property type="molecule type" value="Genomic_DNA"/>
</dbReference>
<dbReference type="InterPro" id="IPR011701">
    <property type="entry name" value="MFS"/>
</dbReference>
<dbReference type="InterPro" id="IPR036259">
    <property type="entry name" value="MFS_trans_sf"/>
</dbReference>
<dbReference type="Gene3D" id="1.20.1250.20">
    <property type="entry name" value="MFS general substrate transporter like domains"/>
    <property type="match status" value="1"/>
</dbReference>
<name>A0ABY4E8T4_VITST</name>
<dbReference type="PANTHER" id="PTHR43266:SF2">
    <property type="entry name" value="MAJOR FACILITATOR SUPERFAMILY (MFS) PROFILE DOMAIN-CONTAINING PROTEIN"/>
    <property type="match status" value="1"/>
</dbReference>
<evidence type="ECO:0000256" key="6">
    <source>
        <dbReference type="ARBA" id="ARBA00023136"/>
    </source>
</evidence>
<evidence type="ECO:0000313" key="10">
    <source>
        <dbReference type="Proteomes" id="UP000832034"/>
    </source>
</evidence>
<feature type="transmembrane region" description="Helical" evidence="7">
    <location>
        <begin position="290"/>
        <end position="311"/>
    </location>
</feature>
<proteinExistence type="predicted"/>
<evidence type="ECO:0000256" key="7">
    <source>
        <dbReference type="SAM" id="Phobius"/>
    </source>
</evidence>
<dbReference type="SUPFAM" id="SSF103473">
    <property type="entry name" value="MFS general substrate transporter"/>
    <property type="match status" value="1"/>
</dbReference>
<gene>
    <name evidence="9" type="ORF">LVJ81_08885</name>
</gene>
<reference evidence="9" key="2">
    <citation type="journal article" date="2022" name="Res Sq">
        <title>Evolution of multicellular longitudinally dividing oral cavity symbionts (Neisseriaceae).</title>
        <authorList>
            <person name="Nyongesa S."/>
            <person name="Weber P."/>
            <person name="Bernet E."/>
            <person name="Pullido F."/>
            <person name="Nieckarz M."/>
            <person name="Delaby M."/>
            <person name="Nieves C."/>
            <person name="Viehboeck T."/>
            <person name="Krause N."/>
            <person name="Rivera-Millot A."/>
            <person name="Nakamura A."/>
            <person name="Vischer N."/>
            <person name="VanNieuwenhze M."/>
            <person name="Brun Y."/>
            <person name="Cava F."/>
            <person name="Bulgheresi S."/>
            <person name="Veyrier F."/>
        </authorList>
    </citation>
    <scope>NUCLEOTIDE SEQUENCE</scope>
    <source>
        <strain evidence="9">SAG 1488-6</strain>
    </source>
</reference>
<comment type="subcellular location">
    <subcellularLocation>
        <location evidence="1">Cell membrane</location>
        <topology evidence="1">Multi-pass membrane protein</topology>
    </subcellularLocation>
</comment>